<dbReference type="AlphaFoldDB" id="A0A368PFN4"/>
<proteinExistence type="predicted"/>
<name>A0A368PFN4_SETIT</name>
<dbReference type="InterPro" id="IPR001509">
    <property type="entry name" value="Epimerase_deHydtase"/>
</dbReference>
<protein>
    <recommendedName>
        <fullName evidence="2">NAD-dependent epimerase/dehydratase domain-containing protein</fullName>
    </recommendedName>
</protein>
<dbReference type="EMBL" id="KQ475573">
    <property type="protein sequence ID" value="RCU61736.1"/>
    <property type="molecule type" value="Genomic_DNA"/>
</dbReference>
<dbReference type="EMBL" id="KQ475573">
    <property type="protein sequence ID" value="RCU61737.1"/>
    <property type="molecule type" value="Genomic_DNA"/>
</dbReference>
<evidence type="ECO:0000313" key="3">
    <source>
        <dbReference type="EMBL" id="RCU61736.1"/>
    </source>
</evidence>
<dbReference type="KEGG" id="sita:101769632"/>
<dbReference type="CDD" id="cd08958">
    <property type="entry name" value="FR_SDR_e"/>
    <property type="match status" value="1"/>
</dbReference>
<dbReference type="SUPFAM" id="SSF51735">
    <property type="entry name" value="NAD(P)-binding Rossmann-fold domains"/>
    <property type="match status" value="1"/>
</dbReference>
<dbReference type="FunFam" id="3.40.50.720:FF:000382">
    <property type="entry name" value="NAD(P)-binding Rossmann-fold superfamily protein"/>
    <property type="match status" value="1"/>
</dbReference>
<reference evidence="3" key="1">
    <citation type="journal article" date="2012" name="Nat. Biotechnol.">
        <title>Reference genome sequence of the model plant Setaria.</title>
        <authorList>
            <person name="Bennetzen J.L."/>
            <person name="Schmutz J."/>
            <person name="Wang H."/>
            <person name="Percifield R."/>
            <person name="Hawkins J."/>
            <person name="Pontaroli A.C."/>
            <person name="Estep M."/>
            <person name="Feng L."/>
            <person name="Vaughn J.N."/>
            <person name="Grimwood J."/>
            <person name="Jenkins J."/>
            <person name="Barry K."/>
            <person name="Lindquist E."/>
            <person name="Hellsten U."/>
            <person name="Deshpande S."/>
            <person name="Wang X."/>
            <person name="Wu X."/>
            <person name="Mitros T."/>
            <person name="Triplett J."/>
            <person name="Yang X."/>
            <person name="Ye C.Y."/>
            <person name="Mauro-Herrera M."/>
            <person name="Wang L."/>
            <person name="Li P."/>
            <person name="Sharma M."/>
            <person name="Sharma R."/>
            <person name="Ronald P.C."/>
            <person name="Panaud O."/>
            <person name="Kellogg E.A."/>
            <person name="Brutnell T.P."/>
            <person name="Doust A.N."/>
            <person name="Tuskan G.A."/>
            <person name="Rokhsar D."/>
            <person name="Devos K.M."/>
        </authorList>
    </citation>
    <scope>NUCLEOTIDE SEQUENCE [LARGE SCALE GENOMIC DNA]</scope>
    <source>
        <strain evidence="3">Yugu1</strain>
    </source>
</reference>
<dbReference type="STRING" id="4555.A0A368PFN4"/>
<dbReference type="GO" id="GO:0016491">
    <property type="term" value="F:oxidoreductase activity"/>
    <property type="evidence" value="ECO:0007669"/>
    <property type="project" value="UniProtKB-KW"/>
</dbReference>
<dbReference type="Gene3D" id="3.40.50.720">
    <property type="entry name" value="NAD(P)-binding Rossmann-like Domain"/>
    <property type="match status" value="1"/>
</dbReference>
<dbReference type="PANTHER" id="PTHR10366:SF804">
    <property type="entry name" value="DIHYDROFLAVONOL-4-REDUCTASE"/>
    <property type="match status" value="1"/>
</dbReference>
<dbReference type="InterPro" id="IPR036291">
    <property type="entry name" value="NAD(P)-bd_dom_sf"/>
</dbReference>
<dbReference type="OrthoDB" id="2735536at2759"/>
<dbReference type="InParanoid" id="A0A368PFN4"/>
<sequence>MAGRAETESAGGSPEKVCVTGAGGYIASWLVKLLLSRGYAVHATVRDPCDPKNAHLGRLEGASENLRLLKADVLDHGALAAAVAGCRGVFHVACPVPTDKVVDPESEVLAPAVQGTVNILQACSANNVRKVVVVSSTAAVHFNPKWPRDRPKDEECWSDIDFCKENEDWYMVAKVVAEKTALEYAEQSGLNVVTVCPTMALGPLLRPVVNVSHEFLIYNIKGGPTVMKNIPWHIVDVRDVANALLLVYEKEESAGRYICAPHHISAKDLVNLLKKTHPNYNYVNCDSDMDPNSIVTPLVSQKLNNLGWKPMKKIEETLLDSIEYYEKAGLVQDVEGSPCRLPHLFHFASDK</sequence>
<gene>
    <name evidence="3" type="ORF">SETIT_J029800v2</name>
</gene>
<evidence type="ECO:0000256" key="1">
    <source>
        <dbReference type="ARBA" id="ARBA00023002"/>
    </source>
</evidence>
<feature type="domain" description="NAD-dependent epimerase/dehydratase" evidence="2">
    <location>
        <begin position="17"/>
        <end position="253"/>
    </location>
</feature>
<accession>A0A368PFN4</accession>
<organism evidence="3">
    <name type="scientific">Setaria italica</name>
    <name type="common">Foxtail millet</name>
    <name type="synonym">Panicum italicum</name>
    <dbReference type="NCBI Taxonomy" id="4555"/>
    <lineage>
        <taxon>Eukaryota</taxon>
        <taxon>Viridiplantae</taxon>
        <taxon>Streptophyta</taxon>
        <taxon>Embryophyta</taxon>
        <taxon>Tracheophyta</taxon>
        <taxon>Spermatophyta</taxon>
        <taxon>Magnoliopsida</taxon>
        <taxon>Liliopsida</taxon>
        <taxon>Poales</taxon>
        <taxon>Poaceae</taxon>
        <taxon>PACMAD clade</taxon>
        <taxon>Panicoideae</taxon>
        <taxon>Panicodae</taxon>
        <taxon>Paniceae</taxon>
        <taxon>Cenchrinae</taxon>
        <taxon>Setaria</taxon>
    </lineage>
</organism>
<evidence type="ECO:0000259" key="2">
    <source>
        <dbReference type="Pfam" id="PF01370"/>
    </source>
</evidence>
<dbReference type="FunCoup" id="A0A368PFN4">
    <property type="interactions" value="77"/>
</dbReference>
<keyword evidence="1" id="KW-0560">Oxidoreductase</keyword>
<dbReference type="PANTHER" id="PTHR10366">
    <property type="entry name" value="NAD DEPENDENT EPIMERASE/DEHYDRATASE"/>
    <property type="match status" value="1"/>
</dbReference>
<dbReference type="InterPro" id="IPR050425">
    <property type="entry name" value="NAD(P)_dehydrat-like"/>
</dbReference>
<reference evidence="3" key="2">
    <citation type="submission" date="2015-07" db="EMBL/GenBank/DDBJ databases">
        <authorList>
            <person name="Noorani M."/>
        </authorList>
    </citation>
    <scope>NUCLEOTIDE SEQUENCE</scope>
    <source>
        <strain evidence="3">Yugu1</strain>
    </source>
</reference>
<dbReference type="Pfam" id="PF01370">
    <property type="entry name" value="Epimerase"/>
    <property type="match status" value="1"/>
</dbReference>